<evidence type="ECO:0000313" key="3">
    <source>
        <dbReference type="EMBL" id="KAF6234443.1"/>
    </source>
</evidence>
<evidence type="ECO:0000259" key="2">
    <source>
        <dbReference type="SMART" id="SM00343"/>
    </source>
</evidence>
<dbReference type="GO" id="GO:0008270">
    <property type="term" value="F:zinc ion binding"/>
    <property type="evidence" value="ECO:0007669"/>
    <property type="project" value="InterPro"/>
</dbReference>
<evidence type="ECO:0000256" key="1">
    <source>
        <dbReference type="SAM" id="MobiDB-lite"/>
    </source>
</evidence>
<dbReference type="RefSeq" id="XP_037163840.1">
    <property type="nucleotide sequence ID" value="XM_037309380.1"/>
</dbReference>
<feature type="domain" description="CCHC-type" evidence="2">
    <location>
        <begin position="236"/>
        <end position="252"/>
    </location>
</feature>
<accession>A0A8H6L3T6</accession>
<proteinExistence type="predicted"/>
<feature type="domain" description="CCHC-type" evidence="2">
    <location>
        <begin position="219"/>
        <end position="235"/>
    </location>
</feature>
<feature type="compositionally biased region" description="Polar residues" evidence="1">
    <location>
        <begin position="358"/>
        <end position="379"/>
    </location>
</feature>
<feature type="compositionally biased region" description="Basic and acidic residues" evidence="1">
    <location>
        <begin position="494"/>
        <end position="509"/>
    </location>
</feature>
<feature type="compositionally biased region" description="Basic and acidic residues" evidence="1">
    <location>
        <begin position="516"/>
        <end position="622"/>
    </location>
</feature>
<protein>
    <recommendedName>
        <fullName evidence="2">CCHC-type domain-containing protein</fullName>
    </recommendedName>
</protein>
<feature type="region of interest" description="Disordered" evidence="1">
    <location>
        <begin position="432"/>
        <end position="622"/>
    </location>
</feature>
<comment type="caution">
    <text evidence="3">The sequence shown here is derived from an EMBL/GenBank/DDBJ whole genome shotgun (WGS) entry which is preliminary data.</text>
</comment>
<dbReference type="GO" id="GO:0003676">
    <property type="term" value="F:nucleic acid binding"/>
    <property type="evidence" value="ECO:0007669"/>
    <property type="project" value="InterPro"/>
</dbReference>
<dbReference type="SMART" id="SM00343">
    <property type="entry name" value="ZnF_C2HC"/>
    <property type="match status" value="2"/>
</dbReference>
<feature type="compositionally biased region" description="Basic and acidic residues" evidence="1">
    <location>
        <begin position="1"/>
        <end position="15"/>
    </location>
</feature>
<evidence type="ECO:0000313" key="4">
    <source>
        <dbReference type="Proteomes" id="UP000578531"/>
    </source>
</evidence>
<dbReference type="Proteomes" id="UP000578531">
    <property type="component" value="Unassembled WGS sequence"/>
</dbReference>
<feature type="region of interest" description="Disordered" evidence="1">
    <location>
        <begin position="1"/>
        <end position="154"/>
    </location>
</feature>
<feature type="region of interest" description="Disordered" evidence="1">
    <location>
        <begin position="286"/>
        <end position="405"/>
    </location>
</feature>
<sequence length="622" mass="70536">MVRDQDMGWDHRYYDSYRPAAEGETSSEDRSSTIATESKAVRHHSNKIWHRAEYSSNTTPRDDASLALKFSRGQSDDHSAAAASVPNEKSPSTGHDPKQLIQMPTKERKDTSMPDTAPSRRSSRTVNPDRRNASEAQSRGFYGSSPPPSNVLRLGGYELKRPLDDEAIDRSIKRRRGTEEEEEEAIRTSDNYRPPPRYWCKNYMCMEDHAYSDCDKPMICWGCRSISHYWSRCPMTCTRCGEERHTAKYCEDFELTQSGKSRPRACNPHPPTEPASYRARKELLEHAHGKDSLPKKPVNIVLPSRDGPEVRQASRNVFDPRSGPRQDSQPQKSAPVEECVSETTTDRDLQRLRHTPIPGSSLQGRMSTTSTSEQLTILTQARGKTFTPPSTQPNISPRDPRLKRGSALTPLVSPLQSLRMSLEPSEVLSVEPQMLGEPPSNPSQHRPHGVGATPSQASVRQEEHHSHSSSQREAYVPPASGGKKEGVPQASGQKDNHHSPAHTQNEDRPSQAPNQIDHRSSQAPTRIEDHPTPVSDPNEHSADHSLETIEARMKAFEEEERVRQKQHEEELAQKKRQQRQEFEHELEEKINQKKRDADLARRAAVQKQEEEHEERLAELRRR</sequence>
<name>A0A8H6L3T6_9LECA</name>
<keyword evidence="4" id="KW-1185">Reference proteome</keyword>
<gene>
    <name evidence="3" type="ORF">HO173_007476</name>
</gene>
<dbReference type="GeneID" id="59289133"/>
<dbReference type="EMBL" id="JACCJC010000030">
    <property type="protein sequence ID" value="KAF6234443.1"/>
    <property type="molecule type" value="Genomic_DNA"/>
</dbReference>
<dbReference type="OrthoDB" id="5403515at2759"/>
<feature type="region of interest" description="Disordered" evidence="1">
    <location>
        <begin position="170"/>
        <end position="189"/>
    </location>
</feature>
<dbReference type="InterPro" id="IPR001878">
    <property type="entry name" value="Znf_CCHC"/>
</dbReference>
<dbReference type="AlphaFoldDB" id="A0A8H6L3T6"/>
<organism evidence="3 4">
    <name type="scientific">Letharia columbiana</name>
    <dbReference type="NCBI Taxonomy" id="112416"/>
    <lineage>
        <taxon>Eukaryota</taxon>
        <taxon>Fungi</taxon>
        <taxon>Dikarya</taxon>
        <taxon>Ascomycota</taxon>
        <taxon>Pezizomycotina</taxon>
        <taxon>Lecanoromycetes</taxon>
        <taxon>OSLEUM clade</taxon>
        <taxon>Lecanoromycetidae</taxon>
        <taxon>Lecanorales</taxon>
        <taxon>Lecanorineae</taxon>
        <taxon>Parmeliaceae</taxon>
        <taxon>Letharia</taxon>
    </lineage>
</organism>
<reference evidence="3 4" key="1">
    <citation type="journal article" date="2020" name="Genomics">
        <title>Complete, high-quality genomes from long-read metagenomic sequencing of two wolf lichen thalli reveals enigmatic genome architecture.</title>
        <authorList>
            <person name="McKenzie S.K."/>
            <person name="Walston R.F."/>
            <person name="Allen J.L."/>
        </authorList>
    </citation>
    <scope>NUCLEOTIDE SEQUENCE [LARGE SCALE GENOMIC DNA]</scope>
    <source>
        <strain evidence="3">WasteWater2</strain>
    </source>
</reference>